<dbReference type="InterPro" id="IPR051049">
    <property type="entry name" value="Dienelactone_hydrolase-like"/>
</dbReference>
<dbReference type="PANTHER" id="PTHR46623:SF6">
    <property type="entry name" value="ALPHA_BETA-HYDROLASES SUPERFAMILY PROTEIN"/>
    <property type="match status" value="1"/>
</dbReference>
<proteinExistence type="predicted"/>
<sequence length="231" mass="24883">MAHMTDIAPLDGSGSFQAYVAEPAGKPRGAIVVIQEIFGVNPGIRQMCDGWAAEGYLALAPDLFWRMEPGVQLDADNEQEMARGFDFYGKFDRDKGIADIEATIKTARAMSGGKVGVVGYCLGGLLAFLTATRTDADAIVSYYGAGIDQQLHESHAIGKPLMMHLAKADKYIGPDAQKAIHEALDGNRHVTIHDYEGQDHAFARAIGSARNEEAANKADGRTRAFFAEHLG</sequence>
<dbReference type="EMBL" id="CP018221">
    <property type="protein sequence ID" value="API60084.1"/>
    <property type="molecule type" value="Genomic_DNA"/>
</dbReference>
<dbReference type="PANTHER" id="PTHR46623">
    <property type="entry name" value="CARBOXYMETHYLENEBUTENOLIDASE-RELATED"/>
    <property type="match status" value="1"/>
</dbReference>
<keyword evidence="3" id="KW-1185">Reference proteome</keyword>
<evidence type="ECO:0000313" key="2">
    <source>
        <dbReference type="EMBL" id="API60084.1"/>
    </source>
</evidence>
<dbReference type="RefSeq" id="WP_072597869.1">
    <property type="nucleotide sequence ID" value="NZ_CP018221.1"/>
</dbReference>
<dbReference type="InterPro" id="IPR002925">
    <property type="entry name" value="Dienelactn_hydro"/>
</dbReference>
<dbReference type="KEGG" id="sphj:BSL82_12855"/>
<evidence type="ECO:0000259" key="1">
    <source>
        <dbReference type="Pfam" id="PF01738"/>
    </source>
</evidence>
<dbReference type="Pfam" id="PF01738">
    <property type="entry name" value="DLH"/>
    <property type="match status" value="1"/>
</dbReference>
<accession>A0A1L3ZWS9</accession>
<dbReference type="Gene3D" id="3.40.50.1820">
    <property type="entry name" value="alpha/beta hydrolase"/>
    <property type="match status" value="1"/>
</dbReference>
<dbReference type="SUPFAM" id="SSF53474">
    <property type="entry name" value="alpha/beta-Hydrolases"/>
    <property type="match status" value="1"/>
</dbReference>
<dbReference type="Proteomes" id="UP000182063">
    <property type="component" value="Chromosome"/>
</dbReference>
<dbReference type="OrthoDB" id="9771666at2"/>
<dbReference type="STRING" id="1921510.BSL82_12855"/>
<name>A0A1L3ZWS9_9SPHN</name>
<evidence type="ECO:0000313" key="3">
    <source>
        <dbReference type="Proteomes" id="UP000182063"/>
    </source>
</evidence>
<gene>
    <name evidence="2" type="ORF">BSL82_12855</name>
</gene>
<dbReference type="GO" id="GO:0016787">
    <property type="term" value="F:hydrolase activity"/>
    <property type="evidence" value="ECO:0007669"/>
    <property type="project" value="InterPro"/>
</dbReference>
<dbReference type="AlphaFoldDB" id="A0A1L3ZWS9"/>
<dbReference type="InterPro" id="IPR029058">
    <property type="entry name" value="AB_hydrolase_fold"/>
</dbReference>
<feature type="domain" description="Dienelactone hydrolase" evidence="1">
    <location>
        <begin position="16"/>
        <end position="229"/>
    </location>
</feature>
<protein>
    <submittedName>
        <fullName evidence="2">Carboxymethylenebutenolidase</fullName>
    </submittedName>
</protein>
<organism evidence="2 3">
    <name type="scientific">Tardibacter chloracetimidivorans</name>
    <dbReference type="NCBI Taxonomy" id="1921510"/>
    <lineage>
        <taxon>Bacteria</taxon>
        <taxon>Pseudomonadati</taxon>
        <taxon>Pseudomonadota</taxon>
        <taxon>Alphaproteobacteria</taxon>
        <taxon>Sphingomonadales</taxon>
        <taxon>Sphingomonadaceae</taxon>
        <taxon>Tardibacter</taxon>
    </lineage>
</organism>
<reference evidence="3" key="1">
    <citation type="submission" date="2016-11" db="EMBL/GenBank/DDBJ databases">
        <title>Complete Genome Sequence of alachlor-degrading Sphingomonas sp. strain JJ-A5.</title>
        <authorList>
            <person name="Lee H."/>
            <person name="Ka J.-O."/>
        </authorList>
    </citation>
    <scope>NUCLEOTIDE SEQUENCE [LARGE SCALE GENOMIC DNA]</scope>
    <source>
        <strain evidence="3">JJ-A5</strain>
    </source>
</reference>